<reference evidence="2 3" key="1">
    <citation type="submission" date="2020-07" db="EMBL/GenBank/DDBJ databases">
        <title>Genomic Encyclopedia of Type Strains, Phase IV (KMG-IV): sequencing the most valuable type-strain genomes for metagenomic binning, comparative biology and taxonomic classification.</title>
        <authorList>
            <person name="Goeker M."/>
        </authorList>
    </citation>
    <scope>NUCLEOTIDE SEQUENCE [LARGE SCALE GENOMIC DNA]</scope>
    <source>
        <strain evidence="2 3">DSM 23697</strain>
    </source>
</reference>
<keyword evidence="1" id="KW-0472">Membrane</keyword>
<keyword evidence="1" id="KW-0812">Transmembrane</keyword>
<protein>
    <submittedName>
        <fullName evidence="2">Uncharacterized protein</fullName>
    </submittedName>
</protein>
<evidence type="ECO:0000313" key="2">
    <source>
        <dbReference type="EMBL" id="NYI50271.1"/>
    </source>
</evidence>
<proteinExistence type="predicted"/>
<dbReference type="EMBL" id="JACCCY010000003">
    <property type="protein sequence ID" value="NYI50271.1"/>
    <property type="molecule type" value="Genomic_DNA"/>
</dbReference>
<organism evidence="2 3">
    <name type="scientific">Macellibacteroides fermentans</name>
    <dbReference type="NCBI Taxonomy" id="879969"/>
    <lineage>
        <taxon>Bacteria</taxon>
        <taxon>Pseudomonadati</taxon>
        <taxon>Bacteroidota</taxon>
        <taxon>Bacteroidia</taxon>
        <taxon>Bacteroidales</taxon>
        <taxon>Porphyromonadaceae</taxon>
        <taxon>Macellibacteroides</taxon>
    </lineage>
</organism>
<keyword evidence="3" id="KW-1185">Reference proteome</keyword>
<accession>A0A8E2D4L8</accession>
<comment type="caution">
    <text evidence="2">The sequence shown here is derived from an EMBL/GenBank/DDBJ whole genome shotgun (WGS) entry which is preliminary data.</text>
</comment>
<dbReference type="AlphaFoldDB" id="A0A8E2D4L8"/>
<gene>
    <name evidence="2" type="ORF">F5613_002401</name>
</gene>
<dbReference type="Proteomes" id="UP000574332">
    <property type="component" value="Unassembled WGS sequence"/>
</dbReference>
<evidence type="ECO:0000256" key="1">
    <source>
        <dbReference type="SAM" id="Phobius"/>
    </source>
</evidence>
<name>A0A8E2D4L8_9PORP</name>
<feature type="transmembrane region" description="Helical" evidence="1">
    <location>
        <begin position="15"/>
        <end position="37"/>
    </location>
</feature>
<sequence length="55" mass="6197">MRDYLICNSIFVKSFIHRGVVICCFAITKTLPFLSIIKKAKITSVASMVNAKVYI</sequence>
<evidence type="ECO:0000313" key="3">
    <source>
        <dbReference type="Proteomes" id="UP000574332"/>
    </source>
</evidence>
<keyword evidence="1" id="KW-1133">Transmembrane helix</keyword>